<dbReference type="eggNOG" id="COG3216">
    <property type="taxonomic scope" value="Bacteria"/>
</dbReference>
<dbReference type="AlphaFoldDB" id="A0A081KAY5"/>
<dbReference type="EMBL" id="JOJP01000001">
    <property type="protein sequence ID" value="KEI71311.1"/>
    <property type="molecule type" value="Genomic_DNA"/>
</dbReference>
<dbReference type="Proteomes" id="UP000027997">
    <property type="component" value="Unassembled WGS sequence"/>
</dbReference>
<dbReference type="Pfam" id="PF09835">
    <property type="entry name" value="DUF2062"/>
    <property type="match status" value="1"/>
</dbReference>
<sequence length="177" mass="20238">MAKKLIQRYLPEPKTIKENRHLRFLGSALYNANLWQLNRRSAAAAFFVGIFVAFIPMPFQMVLAACLAIVFRCNLPLSVALVWITNPLTMPAIFYFTYKIGCFILQTPVSEASFELTIQGLGAGLARVWKPLYLGSLVSGVVLGFISYLLIRAAWRWNVVINWRQRNKRRSRPDPFN</sequence>
<comment type="caution">
    <text evidence="3">The sequence shown here is derived from an EMBL/GenBank/DDBJ whole genome shotgun (WGS) entry which is preliminary data.</text>
</comment>
<dbReference type="PANTHER" id="PTHR40547">
    <property type="entry name" value="SLL0298 PROTEIN"/>
    <property type="match status" value="1"/>
</dbReference>
<dbReference type="GO" id="GO:0005524">
    <property type="term" value="F:ATP binding"/>
    <property type="evidence" value="ECO:0007669"/>
    <property type="project" value="UniProtKB-KW"/>
</dbReference>
<feature type="transmembrane region" description="Helical" evidence="1">
    <location>
        <begin position="43"/>
        <end position="70"/>
    </location>
</feature>
<proteinExistence type="predicted"/>
<feature type="domain" description="DUF2062" evidence="2">
    <location>
        <begin position="22"/>
        <end position="164"/>
    </location>
</feature>
<keyword evidence="1" id="KW-0812">Transmembrane</keyword>
<evidence type="ECO:0000313" key="3">
    <source>
        <dbReference type="EMBL" id="KEI71311.1"/>
    </source>
</evidence>
<keyword evidence="3" id="KW-0067">ATP-binding</keyword>
<dbReference type="RefSeq" id="WP_020582896.1">
    <property type="nucleotide sequence ID" value="NZ_JOJP01000001.1"/>
</dbReference>
<evidence type="ECO:0000313" key="4">
    <source>
        <dbReference type="Proteomes" id="UP000027997"/>
    </source>
</evidence>
<keyword evidence="4" id="KW-1185">Reference proteome</keyword>
<evidence type="ECO:0000259" key="2">
    <source>
        <dbReference type="Pfam" id="PF09835"/>
    </source>
</evidence>
<keyword evidence="1" id="KW-1133">Transmembrane helix</keyword>
<evidence type="ECO:0000256" key="1">
    <source>
        <dbReference type="SAM" id="Phobius"/>
    </source>
</evidence>
<feature type="transmembrane region" description="Helical" evidence="1">
    <location>
        <begin position="132"/>
        <end position="151"/>
    </location>
</feature>
<accession>A0A081KAY5</accession>
<organism evidence="3 4">
    <name type="scientific">Endozoicomonas elysicola</name>
    <dbReference type="NCBI Taxonomy" id="305900"/>
    <lineage>
        <taxon>Bacteria</taxon>
        <taxon>Pseudomonadati</taxon>
        <taxon>Pseudomonadota</taxon>
        <taxon>Gammaproteobacteria</taxon>
        <taxon>Oceanospirillales</taxon>
        <taxon>Endozoicomonadaceae</taxon>
        <taxon>Endozoicomonas</taxon>
    </lineage>
</organism>
<dbReference type="InterPro" id="IPR018639">
    <property type="entry name" value="DUF2062"/>
</dbReference>
<keyword evidence="1" id="KW-0472">Membrane</keyword>
<protein>
    <submittedName>
        <fullName evidence="3">ATP-binding protein</fullName>
    </submittedName>
</protein>
<dbReference type="PANTHER" id="PTHR40547:SF1">
    <property type="entry name" value="SLL0298 PROTEIN"/>
    <property type="match status" value="1"/>
</dbReference>
<dbReference type="STRING" id="305900.GV64_11690"/>
<name>A0A081KAY5_9GAMM</name>
<reference evidence="3 4" key="1">
    <citation type="submission" date="2014-06" db="EMBL/GenBank/DDBJ databases">
        <title>Whole Genome Sequences of Three Symbiotic Endozoicomonas Bacteria.</title>
        <authorList>
            <person name="Neave M.J."/>
            <person name="Apprill A."/>
            <person name="Voolstra C.R."/>
        </authorList>
    </citation>
    <scope>NUCLEOTIDE SEQUENCE [LARGE SCALE GENOMIC DNA]</scope>
    <source>
        <strain evidence="3 4">DSM 22380</strain>
    </source>
</reference>
<keyword evidence="3" id="KW-0547">Nucleotide-binding</keyword>
<gene>
    <name evidence="3" type="ORF">GV64_11690</name>
</gene>
<feature type="transmembrane region" description="Helical" evidence="1">
    <location>
        <begin position="77"/>
        <end position="98"/>
    </location>
</feature>